<reference evidence="7 8" key="1">
    <citation type="submission" date="2023-06" db="EMBL/GenBank/DDBJ databases">
        <title>Actinomycetospora Odt1-22.</title>
        <authorList>
            <person name="Supong K."/>
        </authorList>
    </citation>
    <scope>NUCLEOTIDE SEQUENCE [LARGE SCALE GENOMIC DNA]</scope>
    <source>
        <strain evidence="7 8">Odt1-22</strain>
    </source>
</reference>
<evidence type="ECO:0000313" key="8">
    <source>
        <dbReference type="Proteomes" id="UP001231924"/>
    </source>
</evidence>
<name>A0ABT7M7X6_9PSEU</name>
<dbReference type="Pfam" id="PF00486">
    <property type="entry name" value="Trans_reg_C"/>
    <property type="match status" value="1"/>
</dbReference>
<dbReference type="PANTHER" id="PTHR35807:SF1">
    <property type="entry name" value="TRANSCRIPTIONAL REGULATOR REDD"/>
    <property type="match status" value="1"/>
</dbReference>
<keyword evidence="8" id="KW-1185">Reference proteome</keyword>
<feature type="domain" description="OmpR/PhoB-type" evidence="6">
    <location>
        <begin position="1"/>
        <end position="102"/>
    </location>
</feature>
<dbReference type="CDD" id="cd15831">
    <property type="entry name" value="BTAD"/>
    <property type="match status" value="1"/>
</dbReference>
<feature type="DNA-binding region" description="OmpR/PhoB-type" evidence="5">
    <location>
        <begin position="1"/>
        <end position="102"/>
    </location>
</feature>
<dbReference type="SUPFAM" id="SSF46894">
    <property type="entry name" value="C-terminal effector domain of the bipartite response regulators"/>
    <property type="match status" value="1"/>
</dbReference>
<dbReference type="Gene3D" id="1.10.10.10">
    <property type="entry name" value="Winged helix-like DNA-binding domain superfamily/Winged helix DNA-binding domain"/>
    <property type="match status" value="1"/>
</dbReference>
<keyword evidence="4" id="KW-0804">Transcription</keyword>
<dbReference type="InterPro" id="IPR005158">
    <property type="entry name" value="BTAD"/>
</dbReference>
<evidence type="ECO:0000256" key="5">
    <source>
        <dbReference type="PROSITE-ProRule" id="PRU01091"/>
    </source>
</evidence>
<dbReference type="Proteomes" id="UP001231924">
    <property type="component" value="Unassembled WGS sequence"/>
</dbReference>
<dbReference type="EMBL" id="JASVWF010000002">
    <property type="protein sequence ID" value="MDL5156788.1"/>
    <property type="molecule type" value="Genomic_DNA"/>
</dbReference>
<evidence type="ECO:0000256" key="2">
    <source>
        <dbReference type="ARBA" id="ARBA00023015"/>
    </source>
</evidence>
<dbReference type="SUPFAM" id="SSF48452">
    <property type="entry name" value="TPR-like"/>
    <property type="match status" value="1"/>
</dbReference>
<gene>
    <name evidence="7" type="ORF">QRT03_12540</name>
</gene>
<sequence>MSIRSVRVLGPIDAVDADGAAVALGGPKHRAVLARLAVARGRTVPLETLIDDLWPDGSLPARPAGALRTFVAALRTALEPDRAARTPPRLLVTRGPGYALEAPVDAARFEELLDDDPAAALALWRGPAYADLPRAPWAEGERARLTALRLDAVERLARRRMDGGRPEEAVADLDAHTTEHPWREEGWRLLALALYRARREGDALAVLRRARARLADELGLDPGVGLAQLETHVLQRSPALDLPSSGDLWTSVAGLGRRAALESTTPLLRTLAVHGGGPVTALRRHTAAVQEARRLGDRDLTARLLGAFDVPSVWTRSDDPASSAVLVDAAEWCLRSGSPGRVTRARLLATVAVETRGLPGRRGPEAAATAESLAREIGEPAILRHALAARVVQSFHRPGSAPERVALGEEIVGLAVRGEDPTSEILGHLVLLQARSGLGETDAADGHAAVLDRLGERSDSPGVGVLLEWYRADSEDAYRAADRTLAGAGMPGLHDGLLALALAGMRLRRGEPLGELPDAGPYAPWIEAYLHASGQQCGHADAGRHDRTTYDLPDPPPGHVADALWVLAGHAGLAAGDRDLVDRAVAALTPAAGEIAGAGSGLLTFGPVAMWLRQVSTNPCWDTE</sequence>
<evidence type="ECO:0000256" key="1">
    <source>
        <dbReference type="ARBA" id="ARBA00005820"/>
    </source>
</evidence>
<dbReference type="RefSeq" id="WP_286053149.1">
    <property type="nucleotide sequence ID" value="NZ_JASVWF010000002.1"/>
</dbReference>
<protein>
    <submittedName>
        <fullName evidence="7">AfsR/SARP family transcriptional regulator</fullName>
    </submittedName>
</protein>
<dbReference type="PROSITE" id="PS51755">
    <property type="entry name" value="OMPR_PHOB"/>
    <property type="match status" value="1"/>
</dbReference>
<dbReference type="InterPro" id="IPR051677">
    <property type="entry name" value="AfsR-DnrI-RedD_regulator"/>
</dbReference>
<comment type="caution">
    <text evidence="7">The sequence shown here is derived from an EMBL/GenBank/DDBJ whole genome shotgun (WGS) entry which is preliminary data.</text>
</comment>
<evidence type="ECO:0000256" key="3">
    <source>
        <dbReference type="ARBA" id="ARBA00023125"/>
    </source>
</evidence>
<evidence type="ECO:0000256" key="4">
    <source>
        <dbReference type="ARBA" id="ARBA00023163"/>
    </source>
</evidence>
<dbReference type="Gene3D" id="1.25.40.10">
    <property type="entry name" value="Tetratricopeptide repeat domain"/>
    <property type="match status" value="1"/>
</dbReference>
<accession>A0ABT7M7X6</accession>
<dbReference type="InterPro" id="IPR016032">
    <property type="entry name" value="Sig_transdc_resp-reg_C-effctor"/>
</dbReference>
<evidence type="ECO:0000259" key="6">
    <source>
        <dbReference type="PROSITE" id="PS51755"/>
    </source>
</evidence>
<dbReference type="PANTHER" id="PTHR35807">
    <property type="entry name" value="TRANSCRIPTIONAL REGULATOR REDD-RELATED"/>
    <property type="match status" value="1"/>
</dbReference>
<dbReference type="InterPro" id="IPR036388">
    <property type="entry name" value="WH-like_DNA-bd_sf"/>
</dbReference>
<dbReference type="InterPro" id="IPR001867">
    <property type="entry name" value="OmpR/PhoB-type_DNA-bd"/>
</dbReference>
<keyword evidence="3 5" id="KW-0238">DNA-binding</keyword>
<evidence type="ECO:0000313" key="7">
    <source>
        <dbReference type="EMBL" id="MDL5156788.1"/>
    </source>
</evidence>
<organism evidence="7 8">
    <name type="scientific">Actinomycetospora termitidis</name>
    <dbReference type="NCBI Taxonomy" id="3053470"/>
    <lineage>
        <taxon>Bacteria</taxon>
        <taxon>Bacillati</taxon>
        <taxon>Actinomycetota</taxon>
        <taxon>Actinomycetes</taxon>
        <taxon>Pseudonocardiales</taxon>
        <taxon>Pseudonocardiaceae</taxon>
        <taxon>Actinomycetospora</taxon>
    </lineage>
</organism>
<dbReference type="Pfam" id="PF03704">
    <property type="entry name" value="BTAD"/>
    <property type="match status" value="1"/>
</dbReference>
<proteinExistence type="inferred from homology"/>
<dbReference type="SMART" id="SM01043">
    <property type="entry name" value="BTAD"/>
    <property type="match status" value="1"/>
</dbReference>
<dbReference type="SMART" id="SM00862">
    <property type="entry name" value="Trans_reg_C"/>
    <property type="match status" value="1"/>
</dbReference>
<keyword evidence="2" id="KW-0805">Transcription regulation</keyword>
<comment type="similarity">
    <text evidence="1">Belongs to the AfsR/DnrI/RedD regulatory family.</text>
</comment>
<dbReference type="InterPro" id="IPR011990">
    <property type="entry name" value="TPR-like_helical_dom_sf"/>
</dbReference>